<organism evidence="1 2">
    <name type="scientific">Streptomyces longwoodensis</name>
    <dbReference type="NCBI Taxonomy" id="68231"/>
    <lineage>
        <taxon>Bacteria</taxon>
        <taxon>Bacillati</taxon>
        <taxon>Actinomycetota</taxon>
        <taxon>Actinomycetes</taxon>
        <taxon>Kitasatosporales</taxon>
        <taxon>Streptomycetaceae</taxon>
        <taxon>Streptomyces</taxon>
    </lineage>
</organism>
<dbReference type="AlphaFoldDB" id="A0A101QUX4"/>
<reference evidence="1 2" key="1">
    <citation type="submission" date="2015-10" db="EMBL/GenBank/DDBJ databases">
        <title>Draft genome sequence of Streptomyces longwoodensis DSM 41677, type strain for the species Streptomyces longwoodensis.</title>
        <authorList>
            <person name="Ruckert C."/>
            <person name="Winkler A."/>
            <person name="Kalinowski J."/>
            <person name="Kampfer P."/>
            <person name="Glaeser S."/>
        </authorList>
    </citation>
    <scope>NUCLEOTIDE SEQUENCE [LARGE SCALE GENOMIC DNA]</scope>
    <source>
        <strain evidence="1 2">DSM 41677</strain>
    </source>
</reference>
<dbReference type="Proteomes" id="UP000053271">
    <property type="component" value="Unassembled WGS sequence"/>
</dbReference>
<comment type="caution">
    <text evidence="1">The sequence shown here is derived from an EMBL/GenBank/DDBJ whole genome shotgun (WGS) entry which is preliminary data.</text>
</comment>
<sequence>MATFVREGSMGPSKGAFSTIAIDDDHPMDARFGELSVKLTQQRGVEGRPVAPVVIRLSIDSTHAHARYRGDRSQPAQDDFLAVPAMRRTVSAT</sequence>
<proteinExistence type="predicted"/>
<gene>
    <name evidence="1" type="ORF">AQJ30_22640</name>
</gene>
<keyword evidence="2" id="KW-1185">Reference proteome</keyword>
<evidence type="ECO:0000313" key="1">
    <source>
        <dbReference type="EMBL" id="KUN36377.1"/>
    </source>
</evidence>
<evidence type="ECO:0000313" key="2">
    <source>
        <dbReference type="Proteomes" id="UP000053271"/>
    </source>
</evidence>
<protein>
    <submittedName>
        <fullName evidence="1">Uncharacterized protein</fullName>
    </submittedName>
</protein>
<accession>A0A101QUX4</accession>
<name>A0A101QUX4_9ACTN</name>
<dbReference type="EMBL" id="LMWS01000026">
    <property type="protein sequence ID" value="KUN36377.1"/>
    <property type="molecule type" value="Genomic_DNA"/>
</dbReference>